<gene>
    <name evidence="3" type="ORF">K461DRAFT_146909</name>
</gene>
<feature type="region of interest" description="Disordered" evidence="1">
    <location>
        <begin position="1"/>
        <end position="37"/>
    </location>
</feature>
<sequence length="128" mass="14459">MTRLTRRERKRGDNARRAENSHQSKTCSEKSSLPPRPPLFGATCARNSVDRHPWSAEFTRMRALLLSLYTVALPYSRSKSINMHRMLSAEHVTALVPCSVVQMAYGFLSLYLIILLVTIGLGLRGENK</sequence>
<dbReference type="AlphaFoldDB" id="A0A9P4IYX4"/>
<feature type="compositionally biased region" description="Basic and acidic residues" evidence="1">
    <location>
        <begin position="10"/>
        <end position="22"/>
    </location>
</feature>
<name>A0A9P4IYX4_9PEZI</name>
<feature type="transmembrane region" description="Helical" evidence="2">
    <location>
        <begin position="61"/>
        <end position="77"/>
    </location>
</feature>
<accession>A0A9P4IYX4</accession>
<organism evidence="3 4">
    <name type="scientific">Myriangium duriaei CBS 260.36</name>
    <dbReference type="NCBI Taxonomy" id="1168546"/>
    <lineage>
        <taxon>Eukaryota</taxon>
        <taxon>Fungi</taxon>
        <taxon>Dikarya</taxon>
        <taxon>Ascomycota</taxon>
        <taxon>Pezizomycotina</taxon>
        <taxon>Dothideomycetes</taxon>
        <taxon>Dothideomycetidae</taxon>
        <taxon>Myriangiales</taxon>
        <taxon>Myriangiaceae</taxon>
        <taxon>Myriangium</taxon>
    </lineage>
</organism>
<feature type="transmembrane region" description="Helical" evidence="2">
    <location>
        <begin position="103"/>
        <end position="123"/>
    </location>
</feature>
<proteinExistence type="predicted"/>
<reference evidence="3" key="1">
    <citation type="journal article" date="2020" name="Stud. Mycol.">
        <title>101 Dothideomycetes genomes: a test case for predicting lifestyles and emergence of pathogens.</title>
        <authorList>
            <person name="Haridas S."/>
            <person name="Albert R."/>
            <person name="Binder M."/>
            <person name="Bloem J."/>
            <person name="Labutti K."/>
            <person name="Salamov A."/>
            <person name="Andreopoulos B."/>
            <person name="Baker S."/>
            <person name="Barry K."/>
            <person name="Bills G."/>
            <person name="Bluhm B."/>
            <person name="Cannon C."/>
            <person name="Castanera R."/>
            <person name="Culley D."/>
            <person name="Daum C."/>
            <person name="Ezra D."/>
            <person name="Gonzalez J."/>
            <person name="Henrissat B."/>
            <person name="Kuo A."/>
            <person name="Liang C."/>
            <person name="Lipzen A."/>
            <person name="Lutzoni F."/>
            <person name="Magnuson J."/>
            <person name="Mondo S."/>
            <person name="Nolan M."/>
            <person name="Ohm R."/>
            <person name="Pangilinan J."/>
            <person name="Park H.-J."/>
            <person name="Ramirez L."/>
            <person name="Alfaro M."/>
            <person name="Sun H."/>
            <person name="Tritt A."/>
            <person name="Yoshinaga Y."/>
            <person name="Zwiers L.-H."/>
            <person name="Turgeon B."/>
            <person name="Goodwin S."/>
            <person name="Spatafora J."/>
            <person name="Crous P."/>
            <person name="Grigoriev I."/>
        </authorList>
    </citation>
    <scope>NUCLEOTIDE SEQUENCE</scope>
    <source>
        <strain evidence="3">CBS 260.36</strain>
    </source>
</reference>
<keyword evidence="2" id="KW-0812">Transmembrane</keyword>
<evidence type="ECO:0000313" key="4">
    <source>
        <dbReference type="Proteomes" id="UP000799439"/>
    </source>
</evidence>
<dbReference type="EMBL" id="ML996086">
    <property type="protein sequence ID" value="KAF2152438.1"/>
    <property type="molecule type" value="Genomic_DNA"/>
</dbReference>
<protein>
    <submittedName>
        <fullName evidence="3">Uncharacterized protein</fullName>
    </submittedName>
</protein>
<evidence type="ECO:0000313" key="3">
    <source>
        <dbReference type="EMBL" id="KAF2152438.1"/>
    </source>
</evidence>
<evidence type="ECO:0000256" key="1">
    <source>
        <dbReference type="SAM" id="MobiDB-lite"/>
    </source>
</evidence>
<dbReference type="Proteomes" id="UP000799439">
    <property type="component" value="Unassembled WGS sequence"/>
</dbReference>
<evidence type="ECO:0000256" key="2">
    <source>
        <dbReference type="SAM" id="Phobius"/>
    </source>
</evidence>
<keyword evidence="2" id="KW-1133">Transmembrane helix</keyword>
<keyword evidence="2" id="KW-0472">Membrane</keyword>
<keyword evidence="4" id="KW-1185">Reference proteome</keyword>
<comment type="caution">
    <text evidence="3">The sequence shown here is derived from an EMBL/GenBank/DDBJ whole genome shotgun (WGS) entry which is preliminary data.</text>
</comment>